<evidence type="ECO:0000313" key="4">
    <source>
        <dbReference type="Proteomes" id="UP000552644"/>
    </source>
</evidence>
<evidence type="ECO:0000259" key="2">
    <source>
        <dbReference type="Pfam" id="PF14606"/>
    </source>
</evidence>
<feature type="region of interest" description="Disordered" evidence="1">
    <location>
        <begin position="280"/>
        <end position="300"/>
    </location>
</feature>
<dbReference type="AlphaFoldDB" id="A0A7W7QJN0"/>
<keyword evidence="4" id="KW-1185">Reference proteome</keyword>
<dbReference type="EMBL" id="JACHJP010000002">
    <property type="protein sequence ID" value="MBB4914796.1"/>
    <property type="molecule type" value="Genomic_DNA"/>
</dbReference>
<dbReference type="Gene3D" id="3.40.50.1110">
    <property type="entry name" value="SGNH hydrolase"/>
    <property type="match status" value="1"/>
</dbReference>
<gene>
    <name evidence="3" type="ORF">FHS44_001881</name>
</gene>
<dbReference type="InterPro" id="IPR013830">
    <property type="entry name" value="SGNH_hydro"/>
</dbReference>
<feature type="domain" description="SGNH hydrolase-type esterase" evidence="2">
    <location>
        <begin position="170"/>
        <end position="273"/>
    </location>
</feature>
<comment type="caution">
    <text evidence="3">The sequence shown here is derived from an EMBL/GenBank/DDBJ whole genome shotgun (WGS) entry which is preliminary data.</text>
</comment>
<organism evidence="3 4">
    <name type="scientific">Streptosporangium saharense</name>
    <dbReference type="NCBI Taxonomy" id="1706840"/>
    <lineage>
        <taxon>Bacteria</taxon>
        <taxon>Bacillati</taxon>
        <taxon>Actinomycetota</taxon>
        <taxon>Actinomycetes</taxon>
        <taxon>Streptosporangiales</taxon>
        <taxon>Streptosporangiaceae</taxon>
        <taxon>Streptosporangium</taxon>
    </lineage>
</organism>
<proteinExistence type="predicted"/>
<reference evidence="3 4" key="1">
    <citation type="submission" date="2020-08" db="EMBL/GenBank/DDBJ databases">
        <title>Genomic Encyclopedia of Type Strains, Phase III (KMG-III): the genomes of soil and plant-associated and newly described type strains.</title>
        <authorList>
            <person name="Whitman W."/>
        </authorList>
    </citation>
    <scope>NUCLEOTIDE SEQUENCE [LARGE SCALE GENOMIC DNA]</scope>
    <source>
        <strain evidence="3 4">CECT 8840</strain>
    </source>
</reference>
<dbReference type="Gene3D" id="2.60.120.260">
    <property type="entry name" value="Galactose-binding domain-like"/>
    <property type="match status" value="1"/>
</dbReference>
<dbReference type="Pfam" id="PF14606">
    <property type="entry name" value="Lipase_GDSL_3"/>
    <property type="match status" value="1"/>
</dbReference>
<accession>A0A7W7QJN0</accession>
<dbReference type="Proteomes" id="UP000552644">
    <property type="component" value="Unassembled WGS sequence"/>
</dbReference>
<protein>
    <recommendedName>
        <fullName evidence="2">SGNH hydrolase-type esterase domain-containing protein</fullName>
    </recommendedName>
</protein>
<evidence type="ECO:0000256" key="1">
    <source>
        <dbReference type="SAM" id="MobiDB-lite"/>
    </source>
</evidence>
<sequence length="370" mass="39018">MTHHIRLPDDRVAILGALDLERTPDGIRPRRLPAWTRPRLHDGWMDLVVSHAAGVRLRLRTAARSLALGVHVTVPKMGAGPLSASFDLAIDGTVLARVPATAGDALSLTVNLANARLIPGPPETVRFDDLSEGEKDVEIWLPHSAAVELRTLDSDAPLLAPTPPPGVAWVHYGSSVSHGPEAPAPTLTWPAVAALTTGAALTNLGFGGNAMLDPEVARAIRDTPADLITLKVGINIVGRASMRERTFVPAVHGFLDTIREGHPDTPIVLVSPTPFAELETKAGPTAPDPETGRQRALGSPGAGALTLTGVRTLLAKVVGVRADPALRYLDGRELLGPDEARALPDGLHPDPAAHLLMGERAARLLLGPYL</sequence>
<dbReference type="InterPro" id="IPR036514">
    <property type="entry name" value="SGNH_hydro_sf"/>
</dbReference>
<dbReference type="RefSeq" id="WP_184713550.1">
    <property type="nucleotide sequence ID" value="NZ_JACHJP010000002.1"/>
</dbReference>
<dbReference type="SUPFAM" id="SSF52266">
    <property type="entry name" value="SGNH hydrolase"/>
    <property type="match status" value="1"/>
</dbReference>
<name>A0A7W7QJN0_9ACTN</name>
<evidence type="ECO:0000313" key="3">
    <source>
        <dbReference type="EMBL" id="MBB4914796.1"/>
    </source>
</evidence>